<keyword evidence="2" id="KW-0378">Hydrolase</keyword>
<gene>
    <name evidence="5" type="ORF">METZ01_LOCUS262471</name>
</gene>
<sequence>MKDDLINKSYLTFFALLLPLAVLAEAKAPTGKIKNVLLIMSDDLKASALAAYGNTVCQTPNIDRLAKSGMVFERAYCQGLACSPSRPSMLRSIYPKSKATAPTIGEHLQKHGMHTARVGKIFHMPVPHAQLDGSDGRDVAECWTERYNTKSAETFSPGLYRLLNSEIVTRKIEGRDAKGRNRMWATVETDKEDGSDQADHMVATKAVELLRERKKAGKPFFLGVGFVRPHFPMVQPKKFFNLYPQEKMKIPPQIAGDLDDIPSAGRGSDGKGLNEMEESRR</sequence>
<reference evidence="5" key="1">
    <citation type="submission" date="2018-05" db="EMBL/GenBank/DDBJ databases">
        <authorList>
            <person name="Lanie J.A."/>
            <person name="Ng W.-L."/>
            <person name="Kazmierczak K.M."/>
            <person name="Andrzejewski T.M."/>
            <person name="Davidsen T.M."/>
            <person name="Wayne K.J."/>
            <person name="Tettelin H."/>
            <person name="Glass J.I."/>
            <person name="Rusch D."/>
            <person name="Podicherti R."/>
            <person name="Tsui H.-C.T."/>
            <person name="Winkler M.E."/>
        </authorList>
    </citation>
    <scope>NUCLEOTIDE SEQUENCE</scope>
</reference>
<dbReference type="PANTHER" id="PTHR45953:SF1">
    <property type="entry name" value="IDURONATE 2-SULFATASE"/>
    <property type="match status" value="1"/>
</dbReference>
<evidence type="ECO:0000256" key="3">
    <source>
        <dbReference type="SAM" id="MobiDB-lite"/>
    </source>
</evidence>
<dbReference type="EMBL" id="UINC01073321">
    <property type="protein sequence ID" value="SVC09617.1"/>
    <property type="molecule type" value="Genomic_DNA"/>
</dbReference>
<proteinExistence type="predicted"/>
<dbReference type="GO" id="GO:0005737">
    <property type="term" value="C:cytoplasm"/>
    <property type="evidence" value="ECO:0007669"/>
    <property type="project" value="TreeGrafter"/>
</dbReference>
<keyword evidence="1" id="KW-0479">Metal-binding</keyword>
<evidence type="ECO:0000313" key="5">
    <source>
        <dbReference type="EMBL" id="SVC09617.1"/>
    </source>
</evidence>
<accession>A0A382JEF7</accession>
<dbReference type="GO" id="GO:0046872">
    <property type="term" value="F:metal ion binding"/>
    <property type="evidence" value="ECO:0007669"/>
    <property type="project" value="UniProtKB-KW"/>
</dbReference>
<evidence type="ECO:0000256" key="2">
    <source>
        <dbReference type="ARBA" id="ARBA00022801"/>
    </source>
</evidence>
<dbReference type="Pfam" id="PF00884">
    <property type="entry name" value="Sulfatase"/>
    <property type="match status" value="1"/>
</dbReference>
<feature type="region of interest" description="Disordered" evidence="3">
    <location>
        <begin position="251"/>
        <end position="281"/>
    </location>
</feature>
<dbReference type="Gene3D" id="3.40.720.10">
    <property type="entry name" value="Alkaline Phosphatase, subunit A"/>
    <property type="match status" value="1"/>
</dbReference>
<feature type="non-terminal residue" evidence="5">
    <location>
        <position position="281"/>
    </location>
</feature>
<dbReference type="AlphaFoldDB" id="A0A382JEF7"/>
<dbReference type="PANTHER" id="PTHR45953">
    <property type="entry name" value="IDURONATE 2-SULFATASE"/>
    <property type="match status" value="1"/>
</dbReference>
<dbReference type="InterPro" id="IPR000917">
    <property type="entry name" value="Sulfatase_N"/>
</dbReference>
<evidence type="ECO:0000259" key="4">
    <source>
        <dbReference type="Pfam" id="PF00884"/>
    </source>
</evidence>
<feature type="domain" description="Sulfatase N-terminal" evidence="4">
    <location>
        <begin position="34"/>
        <end position="246"/>
    </location>
</feature>
<organism evidence="5">
    <name type="scientific">marine metagenome</name>
    <dbReference type="NCBI Taxonomy" id="408172"/>
    <lineage>
        <taxon>unclassified sequences</taxon>
        <taxon>metagenomes</taxon>
        <taxon>ecological metagenomes</taxon>
    </lineage>
</organism>
<dbReference type="SUPFAM" id="SSF53649">
    <property type="entry name" value="Alkaline phosphatase-like"/>
    <property type="match status" value="1"/>
</dbReference>
<evidence type="ECO:0000256" key="1">
    <source>
        <dbReference type="ARBA" id="ARBA00022723"/>
    </source>
</evidence>
<dbReference type="GO" id="GO:0008484">
    <property type="term" value="F:sulfuric ester hydrolase activity"/>
    <property type="evidence" value="ECO:0007669"/>
    <property type="project" value="TreeGrafter"/>
</dbReference>
<dbReference type="InterPro" id="IPR017850">
    <property type="entry name" value="Alkaline_phosphatase_core_sf"/>
</dbReference>
<feature type="compositionally biased region" description="Basic and acidic residues" evidence="3">
    <location>
        <begin position="268"/>
        <end position="281"/>
    </location>
</feature>
<protein>
    <recommendedName>
        <fullName evidence="4">Sulfatase N-terminal domain-containing protein</fullName>
    </recommendedName>
</protein>
<name>A0A382JEF7_9ZZZZ</name>